<dbReference type="PANTHER" id="PTHR43280:SF2">
    <property type="entry name" value="HTH-TYPE TRANSCRIPTIONAL REGULATOR EXSA"/>
    <property type="match status" value="1"/>
</dbReference>
<dbReference type="Pfam" id="PF02311">
    <property type="entry name" value="AraC_binding"/>
    <property type="match status" value="1"/>
</dbReference>
<dbReference type="SMART" id="SM00342">
    <property type="entry name" value="HTH_ARAC"/>
    <property type="match status" value="1"/>
</dbReference>
<dbReference type="RefSeq" id="WP_171038679.1">
    <property type="nucleotide sequence ID" value="NZ_BQNJ01000002.1"/>
</dbReference>
<dbReference type="Gene3D" id="1.10.10.60">
    <property type="entry name" value="Homeodomain-like"/>
    <property type="match status" value="2"/>
</dbReference>
<dbReference type="SUPFAM" id="SSF51215">
    <property type="entry name" value="Regulatory protein AraC"/>
    <property type="match status" value="1"/>
</dbReference>
<evidence type="ECO:0000256" key="1">
    <source>
        <dbReference type="ARBA" id="ARBA00023015"/>
    </source>
</evidence>
<dbReference type="InterPro" id="IPR037923">
    <property type="entry name" value="HTH-like"/>
</dbReference>
<dbReference type="InterPro" id="IPR018060">
    <property type="entry name" value="HTH_AraC"/>
</dbReference>
<dbReference type="InterPro" id="IPR003313">
    <property type="entry name" value="AraC-bd"/>
</dbReference>
<dbReference type="EMBL" id="BQNJ01000002">
    <property type="protein sequence ID" value="GKH03074.1"/>
    <property type="molecule type" value="Genomic_DNA"/>
</dbReference>
<dbReference type="InterPro" id="IPR009057">
    <property type="entry name" value="Homeodomain-like_sf"/>
</dbReference>
<dbReference type="PRINTS" id="PR00032">
    <property type="entry name" value="HTHARAC"/>
</dbReference>
<evidence type="ECO:0000256" key="2">
    <source>
        <dbReference type="ARBA" id="ARBA00023125"/>
    </source>
</evidence>
<dbReference type="InterPro" id="IPR020449">
    <property type="entry name" value="Tscrpt_reg_AraC-type_HTH"/>
</dbReference>
<keyword evidence="2" id="KW-0238">DNA-binding</keyword>
<dbReference type="GO" id="GO:0043565">
    <property type="term" value="F:sequence-specific DNA binding"/>
    <property type="evidence" value="ECO:0007669"/>
    <property type="project" value="InterPro"/>
</dbReference>
<evidence type="ECO:0000313" key="5">
    <source>
        <dbReference type="EMBL" id="GKH03074.1"/>
    </source>
</evidence>
<dbReference type="SUPFAM" id="SSF46689">
    <property type="entry name" value="Homeodomain-like"/>
    <property type="match status" value="2"/>
</dbReference>
<dbReference type="PROSITE" id="PS01124">
    <property type="entry name" value="HTH_ARAC_FAMILY_2"/>
    <property type="match status" value="1"/>
</dbReference>
<dbReference type="AlphaFoldDB" id="A0AA37JKV2"/>
<name>A0AA37JKV2_9FIRM</name>
<dbReference type="Pfam" id="PF12833">
    <property type="entry name" value="HTH_18"/>
    <property type="match status" value="1"/>
</dbReference>
<reference evidence="5" key="1">
    <citation type="submission" date="2022-01" db="EMBL/GenBank/DDBJ databases">
        <title>Novel bile acid biosynthetic pathways are enriched in the microbiome of centenarians.</title>
        <authorList>
            <person name="Sato Y."/>
            <person name="Atarashi K."/>
            <person name="Plichta R.D."/>
            <person name="Arai Y."/>
            <person name="Sasajima S."/>
            <person name="Kearney M.S."/>
            <person name="Suda W."/>
            <person name="Takeshita K."/>
            <person name="Sasaki T."/>
            <person name="Okamoto S."/>
            <person name="Skelly N.A."/>
            <person name="Okamura Y."/>
            <person name="Vlamakis H."/>
            <person name="Li Y."/>
            <person name="Tanoue T."/>
            <person name="Takei H."/>
            <person name="Nittono H."/>
            <person name="Narushima S."/>
            <person name="Irie J."/>
            <person name="Itoh H."/>
            <person name="Moriya K."/>
            <person name="Sugiura Y."/>
            <person name="Suematsu M."/>
            <person name="Moritoki N."/>
            <person name="Shibata S."/>
            <person name="Littman R.D."/>
            <person name="Fischbach A.M."/>
            <person name="Uwamino Y."/>
            <person name="Inoue T."/>
            <person name="Honda A."/>
            <person name="Hattori M."/>
            <person name="Murai T."/>
            <person name="Xavier J.R."/>
            <person name="Hirose N."/>
            <person name="Honda K."/>
        </authorList>
    </citation>
    <scope>NUCLEOTIDE SEQUENCE</scope>
    <source>
        <strain evidence="5">CE91-St55</strain>
    </source>
</reference>
<accession>A0AA37JKV2</accession>
<evidence type="ECO:0000313" key="6">
    <source>
        <dbReference type="Proteomes" id="UP001055091"/>
    </source>
</evidence>
<protein>
    <submittedName>
        <fullName evidence="5">AraC family transcriptional regulator</fullName>
    </submittedName>
</protein>
<proteinExistence type="predicted"/>
<evidence type="ECO:0000256" key="3">
    <source>
        <dbReference type="ARBA" id="ARBA00023163"/>
    </source>
</evidence>
<dbReference type="GO" id="GO:0003700">
    <property type="term" value="F:DNA-binding transcription factor activity"/>
    <property type="evidence" value="ECO:0007669"/>
    <property type="project" value="InterPro"/>
</dbReference>
<gene>
    <name evidence="5" type="ORF">CE91St55_50550</name>
</gene>
<feature type="domain" description="HTH araC/xylS-type" evidence="4">
    <location>
        <begin position="184"/>
        <end position="282"/>
    </location>
</feature>
<keyword evidence="1" id="KW-0805">Transcription regulation</keyword>
<dbReference type="Proteomes" id="UP001055091">
    <property type="component" value="Unassembled WGS sequence"/>
</dbReference>
<organism evidence="5 6">
    <name type="scientific">Hungatella hathewayi</name>
    <dbReference type="NCBI Taxonomy" id="154046"/>
    <lineage>
        <taxon>Bacteria</taxon>
        <taxon>Bacillati</taxon>
        <taxon>Bacillota</taxon>
        <taxon>Clostridia</taxon>
        <taxon>Lachnospirales</taxon>
        <taxon>Lachnospiraceae</taxon>
        <taxon>Hungatella</taxon>
    </lineage>
</organism>
<evidence type="ECO:0000259" key="4">
    <source>
        <dbReference type="PROSITE" id="PS01124"/>
    </source>
</evidence>
<dbReference type="PANTHER" id="PTHR43280">
    <property type="entry name" value="ARAC-FAMILY TRANSCRIPTIONAL REGULATOR"/>
    <property type="match status" value="1"/>
</dbReference>
<comment type="caution">
    <text evidence="5">The sequence shown here is derived from an EMBL/GenBank/DDBJ whole genome shotgun (WGS) entry which is preliminary data.</text>
</comment>
<keyword evidence="3" id="KW-0804">Transcription</keyword>
<sequence length="291" mass="33675">MLVYEFSIDQPVSYHFTGKFKSPEPQWKHDELPLDDYEIILVTDGTLYLQYLDHKYEVRKGEVLLLPPSAAGCRKGYRPSDCSFYWLHFICTSAVSCQEMDSSLQLQGSPLNRGKIFLSSCFTVTRLEKIVVLLKQLQDAVRFDSHPLILNYMTTIVLLELYQQFYSQMSYRTSAVSSKSQVYHDIVDYVNRNMNKSITVSQIAEEFGFNEKYLSHMFSSISGMPLKQFILQSKINEANFLLSDTNMQIAEISAALGFSDPHVFMKSYKRITGLTPTEYRNAFSRRMLFHK</sequence>